<dbReference type="EC" id="6.2.1.-" evidence="3"/>
<dbReference type="PROSITE" id="PS00455">
    <property type="entry name" value="AMP_BINDING"/>
    <property type="match status" value="1"/>
</dbReference>
<evidence type="ECO:0000313" key="3">
    <source>
        <dbReference type="EMBL" id="SPW47938.1"/>
    </source>
</evidence>
<organism evidence="3 4">
    <name type="scientific">Escherichia coli</name>
    <dbReference type="NCBI Taxonomy" id="562"/>
    <lineage>
        <taxon>Bacteria</taxon>
        <taxon>Pseudomonadati</taxon>
        <taxon>Pseudomonadota</taxon>
        <taxon>Gammaproteobacteria</taxon>
        <taxon>Enterobacterales</taxon>
        <taxon>Enterobacteriaceae</taxon>
        <taxon>Escherichia</taxon>
    </lineage>
</organism>
<dbReference type="PANTHER" id="PTHR43767">
    <property type="entry name" value="LONG-CHAIN-FATTY-ACID--COA LIGASE"/>
    <property type="match status" value="1"/>
</dbReference>
<name>A0A2X1JJS9_ECOLX</name>
<dbReference type="EC" id="6.2.1.27" evidence="3"/>
<dbReference type="GO" id="GO:0018859">
    <property type="term" value="F:4-hydroxybenzoate-CoA ligase activity"/>
    <property type="evidence" value="ECO:0007669"/>
    <property type="project" value="UniProtKB-EC"/>
</dbReference>
<feature type="domain" description="AMP-dependent synthetase/ligase" evidence="2">
    <location>
        <begin position="17"/>
        <end position="202"/>
    </location>
</feature>
<dbReference type="SUPFAM" id="SSF56801">
    <property type="entry name" value="Acetyl-CoA synthetase-like"/>
    <property type="match status" value="1"/>
</dbReference>
<dbReference type="AlphaFoldDB" id="A0A2X1JJS9"/>
<proteinExistence type="predicted"/>
<dbReference type="Proteomes" id="UP000250561">
    <property type="component" value="Unassembled WGS sequence"/>
</dbReference>
<evidence type="ECO:0000259" key="2">
    <source>
        <dbReference type="Pfam" id="PF00501"/>
    </source>
</evidence>
<sequence>MDIIGGQHLRQMWDDLADVYGHKTALICESSGGVVNRYSYLELNQEINRTANLFYTLGIRKGDKVALHLDNCPEFIFCWFGLAKIGAIMVPINARLLREESAWILQNSQACLLVTSAQFYPMYQQIQQEDATQLRHICLTDVALPAGDGVSSFTQLKNQQPATLYYAPPLSTDDTAEILFTSGTTSRPKGVVITHYNLRFAGYYSAWQCALRGR</sequence>
<dbReference type="Gene3D" id="3.40.50.980">
    <property type="match status" value="1"/>
</dbReference>
<dbReference type="InterPro" id="IPR050237">
    <property type="entry name" value="ATP-dep_AMP-bd_enzyme"/>
</dbReference>
<accession>A0A2X1JJS9</accession>
<dbReference type="PANTHER" id="PTHR43767:SF1">
    <property type="entry name" value="NONRIBOSOMAL PEPTIDE SYNTHASE PES1 (EUROFUNG)-RELATED"/>
    <property type="match status" value="1"/>
</dbReference>
<dbReference type="Pfam" id="PF00501">
    <property type="entry name" value="AMP-binding"/>
    <property type="match status" value="1"/>
</dbReference>
<reference evidence="3 4" key="1">
    <citation type="submission" date="2018-06" db="EMBL/GenBank/DDBJ databases">
        <authorList>
            <consortium name="Pathogen Informatics"/>
            <person name="Doyle S."/>
        </authorList>
    </citation>
    <scope>NUCLEOTIDE SEQUENCE [LARGE SCALE GENOMIC DNA]</scope>
    <source>
        <strain evidence="3 4">NCTC11126</strain>
    </source>
</reference>
<gene>
    <name evidence="3" type="primary">caiC_2</name>
    <name evidence="3" type="ORF">NCTC11126_03433</name>
</gene>
<dbReference type="EMBL" id="UARS01000007">
    <property type="protein sequence ID" value="SPW47938.1"/>
    <property type="molecule type" value="Genomic_DNA"/>
</dbReference>
<keyword evidence="1 3" id="KW-0436">Ligase</keyword>
<dbReference type="InterPro" id="IPR000873">
    <property type="entry name" value="AMP-dep_synth/lig_dom"/>
</dbReference>
<evidence type="ECO:0000256" key="1">
    <source>
        <dbReference type="ARBA" id="ARBA00022598"/>
    </source>
</evidence>
<evidence type="ECO:0000313" key="4">
    <source>
        <dbReference type="Proteomes" id="UP000250561"/>
    </source>
</evidence>
<dbReference type="InterPro" id="IPR020845">
    <property type="entry name" value="AMP-binding_CS"/>
</dbReference>
<protein>
    <submittedName>
        <fullName evidence="3">Crotonobetaine/carnitine-CoA ligase</fullName>
        <ecNumber evidence="3">6.2.1.-</ecNumber>
        <ecNumber evidence="3">6.2.1.27</ecNumber>
    </submittedName>
</protein>